<comment type="caution">
    <text evidence="1">The sequence shown here is derived from an EMBL/GenBank/DDBJ whole genome shotgun (WGS) entry which is preliminary data.</text>
</comment>
<reference evidence="1 2" key="1">
    <citation type="submission" date="2018-03" db="EMBL/GenBank/DDBJ databases">
        <title>Whole genome sequencing of Histamine producing bacteria.</title>
        <authorList>
            <person name="Butler K."/>
        </authorList>
    </citation>
    <scope>NUCLEOTIDE SEQUENCE [LARGE SCALE GENOMIC DNA]</scope>
    <source>
        <strain evidence="1 2">DSM 16190</strain>
    </source>
</reference>
<dbReference type="RefSeq" id="WP_107284388.1">
    <property type="nucleotide sequence ID" value="NZ_PYMC01000013.1"/>
</dbReference>
<keyword evidence="2" id="KW-1185">Reference proteome</keyword>
<dbReference type="OrthoDB" id="5896932at2"/>
<evidence type="ECO:0000313" key="1">
    <source>
        <dbReference type="EMBL" id="PSW03697.1"/>
    </source>
</evidence>
<dbReference type="Proteomes" id="UP000240904">
    <property type="component" value="Unassembled WGS sequence"/>
</dbReference>
<accession>A0A2T3MUU7</accession>
<name>A0A2T3MUU7_9GAMM</name>
<dbReference type="AlphaFoldDB" id="A0A2T3MUU7"/>
<organism evidence="1 2">
    <name type="scientific">Photobacterium lipolyticum</name>
    <dbReference type="NCBI Taxonomy" id="266810"/>
    <lineage>
        <taxon>Bacteria</taxon>
        <taxon>Pseudomonadati</taxon>
        <taxon>Pseudomonadota</taxon>
        <taxon>Gammaproteobacteria</taxon>
        <taxon>Vibrionales</taxon>
        <taxon>Vibrionaceae</taxon>
        <taxon>Photobacterium</taxon>
    </lineage>
</organism>
<protein>
    <submittedName>
        <fullName evidence="1">Uncharacterized protein</fullName>
    </submittedName>
</protein>
<proteinExistence type="predicted"/>
<dbReference type="EMBL" id="PYMC01000013">
    <property type="protein sequence ID" value="PSW03697.1"/>
    <property type="molecule type" value="Genomic_DNA"/>
</dbReference>
<evidence type="ECO:0000313" key="2">
    <source>
        <dbReference type="Proteomes" id="UP000240904"/>
    </source>
</evidence>
<sequence length="63" mass="6431">MSGSQSQSNNQSIPHKLAEAVSEDAISLMLENAIASQQGMQTIANTAISTTLALIIKKGSSGG</sequence>
<gene>
    <name evidence="1" type="ORF">C9I89_16305</name>
</gene>